<feature type="compositionally biased region" description="Basic residues" evidence="1">
    <location>
        <begin position="143"/>
        <end position="165"/>
    </location>
</feature>
<dbReference type="Proteomes" id="UP001189429">
    <property type="component" value="Unassembled WGS sequence"/>
</dbReference>
<protein>
    <submittedName>
        <fullName evidence="2">Uncharacterized protein</fullName>
    </submittedName>
</protein>
<accession>A0ABN9WLJ1</accession>
<sequence>MARSEAKPFHCRCLLPTSPPAAWLSAPPTPHFPSASPFSSSRGGPRGCWPPDEGDWRWWDPYDKREYDPGRFGFKGSPRFDDLKLRSPEAAACTRLGVGERRLGSVRFVEEGRWKQQLRRRGSRRPASVASCDAAGRQEAPRRWPHPRRPSGWHQHRYRRCKRARAPPAARPLRLASPPRERARAAGGHEQDWRRQAQAGPSPPLRGTAPPSPTSRSRALLPRQAGGPCERPAPWCLSSMFAPCHGGIVVGP</sequence>
<evidence type="ECO:0000313" key="3">
    <source>
        <dbReference type="Proteomes" id="UP001189429"/>
    </source>
</evidence>
<proteinExistence type="predicted"/>
<evidence type="ECO:0000256" key="1">
    <source>
        <dbReference type="SAM" id="MobiDB-lite"/>
    </source>
</evidence>
<feature type="compositionally biased region" description="Low complexity" evidence="1">
    <location>
        <begin position="32"/>
        <end position="43"/>
    </location>
</feature>
<evidence type="ECO:0000313" key="2">
    <source>
        <dbReference type="EMBL" id="CAK0887453.1"/>
    </source>
</evidence>
<feature type="region of interest" description="Disordered" evidence="1">
    <location>
        <begin position="24"/>
        <end position="47"/>
    </location>
</feature>
<feature type="region of interest" description="Disordered" evidence="1">
    <location>
        <begin position="119"/>
        <end position="228"/>
    </location>
</feature>
<name>A0ABN9WLJ1_9DINO</name>
<keyword evidence="3" id="KW-1185">Reference proteome</keyword>
<feature type="compositionally biased region" description="Low complexity" evidence="1">
    <location>
        <begin position="166"/>
        <end position="178"/>
    </location>
</feature>
<comment type="caution">
    <text evidence="2">The sequence shown here is derived from an EMBL/GenBank/DDBJ whole genome shotgun (WGS) entry which is preliminary data.</text>
</comment>
<organism evidence="2 3">
    <name type="scientific">Prorocentrum cordatum</name>
    <dbReference type="NCBI Taxonomy" id="2364126"/>
    <lineage>
        <taxon>Eukaryota</taxon>
        <taxon>Sar</taxon>
        <taxon>Alveolata</taxon>
        <taxon>Dinophyceae</taxon>
        <taxon>Prorocentrales</taxon>
        <taxon>Prorocentraceae</taxon>
        <taxon>Prorocentrum</taxon>
    </lineage>
</organism>
<reference evidence="2" key="1">
    <citation type="submission" date="2023-10" db="EMBL/GenBank/DDBJ databases">
        <authorList>
            <person name="Chen Y."/>
            <person name="Shah S."/>
            <person name="Dougan E. K."/>
            <person name="Thang M."/>
            <person name="Chan C."/>
        </authorList>
    </citation>
    <scope>NUCLEOTIDE SEQUENCE [LARGE SCALE GENOMIC DNA]</scope>
</reference>
<feature type="compositionally biased region" description="Basic and acidic residues" evidence="1">
    <location>
        <begin position="179"/>
        <end position="195"/>
    </location>
</feature>
<dbReference type="EMBL" id="CAUYUJ010018945">
    <property type="protein sequence ID" value="CAK0887453.1"/>
    <property type="molecule type" value="Genomic_DNA"/>
</dbReference>
<gene>
    <name evidence="2" type="ORF">PCOR1329_LOCUS68505</name>
</gene>